<proteinExistence type="predicted"/>
<gene>
    <name evidence="2" type="ORF">METZ01_LOCUS326595</name>
</gene>
<feature type="non-terminal residue" evidence="2">
    <location>
        <position position="49"/>
    </location>
</feature>
<organism evidence="2">
    <name type="scientific">marine metagenome</name>
    <dbReference type="NCBI Taxonomy" id="408172"/>
    <lineage>
        <taxon>unclassified sequences</taxon>
        <taxon>metagenomes</taxon>
        <taxon>ecological metagenomes</taxon>
    </lineage>
</organism>
<accession>A0A382PP50</accession>
<evidence type="ECO:0000256" key="1">
    <source>
        <dbReference type="SAM" id="MobiDB-lite"/>
    </source>
</evidence>
<protein>
    <submittedName>
        <fullName evidence="2">Uncharacterized protein</fullName>
    </submittedName>
</protein>
<dbReference type="AlphaFoldDB" id="A0A382PP50"/>
<reference evidence="2" key="1">
    <citation type="submission" date="2018-05" db="EMBL/GenBank/DDBJ databases">
        <authorList>
            <person name="Lanie J.A."/>
            <person name="Ng W.-L."/>
            <person name="Kazmierczak K.M."/>
            <person name="Andrzejewski T.M."/>
            <person name="Davidsen T.M."/>
            <person name="Wayne K.J."/>
            <person name="Tettelin H."/>
            <person name="Glass J.I."/>
            <person name="Rusch D."/>
            <person name="Podicherti R."/>
            <person name="Tsui H.-C.T."/>
            <person name="Winkler M.E."/>
        </authorList>
    </citation>
    <scope>NUCLEOTIDE SEQUENCE</scope>
</reference>
<feature type="non-terminal residue" evidence="2">
    <location>
        <position position="1"/>
    </location>
</feature>
<evidence type="ECO:0000313" key="2">
    <source>
        <dbReference type="EMBL" id="SVC73741.1"/>
    </source>
</evidence>
<sequence length="49" mass="5764">VHKIFQPENTANSLGQLRMVLSEPIVQRQRQLAEAHGKHKRKEEHKIHD</sequence>
<dbReference type="EMBL" id="UINC01107968">
    <property type="protein sequence ID" value="SVC73741.1"/>
    <property type="molecule type" value="Genomic_DNA"/>
</dbReference>
<name>A0A382PP50_9ZZZZ</name>
<feature type="region of interest" description="Disordered" evidence="1">
    <location>
        <begin position="28"/>
        <end position="49"/>
    </location>
</feature>